<protein>
    <submittedName>
        <fullName evidence="3">Uncharacterized protein</fullName>
    </submittedName>
</protein>
<feature type="coiled-coil region" evidence="1">
    <location>
        <begin position="222"/>
        <end position="277"/>
    </location>
</feature>
<reference evidence="3" key="1">
    <citation type="journal article" date="2016" name="Sci. Rep.">
        <title>Molecular characterization of firefly nuptial gifts: a multi-omics approach sheds light on postcopulatory sexual selection.</title>
        <authorList>
            <person name="Al-Wathiqui N."/>
            <person name="Fallon T.R."/>
            <person name="South A."/>
            <person name="Weng J.K."/>
            <person name="Lewis S.M."/>
        </authorList>
    </citation>
    <scope>NUCLEOTIDE SEQUENCE</scope>
</reference>
<feature type="coiled-coil region" evidence="1">
    <location>
        <begin position="384"/>
        <end position="415"/>
    </location>
</feature>
<dbReference type="EMBL" id="GEZM01046574">
    <property type="protein sequence ID" value="JAV77062.1"/>
    <property type="molecule type" value="Transcribed_RNA"/>
</dbReference>
<feature type="region of interest" description="Disordered" evidence="2">
    <location>
        <begin position="474"/>
        <end position="635"/>
    </location>
</feature>
<accession>A0A1Y1LTS6</accession>
<keyword evidence="1" id="KW-0175">Coiled coil</keyword>
<dbReference type="KEGG" id="ppyr:116174710"/>
<dbReference type="AlphaFoldDB" id="A0A1Y1LTS6"/>
<dbReference type="OrthoDB" id="1684102at2759"/>
<dbReference type="EMBL" id="GEZM01046570">
    <property type="protein sequence ID" value="JAV77070.1"/>
    <property type="molecule type" value="Transcribed_RNA"/>
</dbReference>
<feature type="compositionally biased region" description="Polar residues" evidence="2">
    <location>
        <begin position="594"/>
        <end position="603"/>
    </location>
</feature>
<organism evidence="3">
    <name type="scientific">Photinus pyralis</name>
    <name type="common">Common eastern firefly</name>
    <name type="synonym">Lampyris pyralis</name>
    <dbReference type="NCBI Taxonomy" id="7054"/>
    <lineage>
        <taxon>Eukaryota</taxon>
        <taxon>Metazoa</taxon>
        <taxon>Ecdysozoa</taxon>
        <taxon>Arthropoda</taxon>
        <taxon>Hexapoda</taxon>
        <taxon>Insecta</taxon>
        <taxon>Pterygota</taxon>
        <taxon>Neoptera</taxon>
        <taxon>Endopterygota</taxon>
        <taxon>Coleoptera</taxon>
        <taxon>Polyphaga</taxon>
        <taxon>Elateriformia</taxon>
        <taxon>Elateroidea</taxon>
        <taxon>Lampyridae</taxon>
        <taxon>Lampyrinae</taxon>
        <taxon>Photinus</taxon>
    </lineage>
</organism>
<sequence>MSRGYYNSGAPFLYSGGESGSGMDCLQLRQSVGPFHYLISEQAKSLVALQELQHEVGALLEFRDIVIETFPNLRTKLANSTPTTMTSHVSNIPIAVRREWEPGVRVRRKLLSKEESRGSSNGKKTGETSGVQDSGFSTEASSKETHSASSTAPPPSASASNTEPDETEDELWNLLDVIHRKGTRLKDELEALQDTMRENKGNQTESSGDFQRVLLHASVDDVRHLRRERDLLMDRVAEMEAELLAGRVQTSRLQDDLENLISAKQDLEEQLRAVMSQSGEVNTRIHDLHLQFVTNKSGSSSPSAEKTCKFNESDLIPSASHRTRKKVSSSSLENLLGNCTPKVKAPDSRKIAAILKEHDPLILQRHLLTTTVQNQVLQQQLSMAAKLEINLVEKLDKAREENEDLKFQLEDRNIELEGTRARVRLFEQLQRPTAAITSPDLIPNLGSVASDNLDRSRSEIITASMKAMSPLPLNLPFDHSSSTESAHDQAEVVRRSDTKKKPSKIPLVKSYAAPKPPGGKHSPAPGARSHSGESPGRPHSAQSVRNKSEGNSLSGSKSNFSLPKSRNTSLSNTRDSLTGKLRSAESLSKLRESPVNNSMTSNRTTKKDSSHKKPAAPVRRANSIRDSQDAKIDSSCAREKFQSPWILSSFNSDSIEQYPDSLDLNASTQPATIETSSSHRYQTANNFLWTTPENGKEYYDSIDSNLESSLYQQNGEEMAECDSLEKRISGNDDEKK</sequence>
<feature type="region of interest" description="Disordered" evidence="2">
    <location>
        <begin position="111"/>
        <end position="168"/>
    </location>
</feature>
<feature type="compositionally biased region" description="Basic and acidic residues" evidence="2">
    <location>
        <begin position="626"/>
        <end position="635"/>
    </location>
</feature>
<evidence type="ECO:0000256" key="1">
    <source>
        <dbReference type="SAM" id="Coils"/>
    </source>
</evidence>
<dbReference type="GeneID" id="116174710"/>
<feature type="compositionally biased region" description="Polar residues" evidence="2">
    <location>
        <begin position="118"/>
        <end position="140"/>
    </location>
</feature>
<dbReference type="RefSeq" id="XP_031348541.1">
    <property type="nucleotide sequence ID" value="XM_031492681.1"/>
</dbReference>
<feature type="compositionally biased region" description="Basic and acidic residues" evidence="2">
    <location>
        <begin position="485"/>
        <end position="500"/>
    </location>
</feature>
<name>A0A1Y1LTS6_PHOPY</name>
<evidence type="ECO:0000256" key="2">
    <source>
        <dbReference type="SAM" id="MobiDB-lite"/>
    </source>
</evidence>
<evidence type="ECO:0000313" key="3">
    <source>
        <dbReference type="EMBL" id="JAV77062.1"/>
    </source>
</evidence>
<feature type="region of interest" description="Disordered" evidence="2">
    <location>
        <begin position="713"/>
        <end position="736"/>
    </location>
</feature>
<proteinExistence type="predicted"/>
<feature type="compositionally biased region" description="Polar residues" evidence="2">
    <location>
        <begin position="540"/>
        <end position="576"/>
    </location>
</feature>
<feature type="compositionally biased region" description="Basic and acidic residues" evidence="2">
    <location>
        <begin position="723"/>
        <end position="736"/>
    </location>
</feature>